<gene>
    <name evidence="1" type="ORF">ENV82_04635</name>
</gene>
<organism evidence="1">
    <name type="scientific">Caldisericum exile</name>
    <dbReference type="NCBI Taxonomy" id="693075"/>
    <lineage>
        <taxon>Bacteria</taxon>
        <taxon>Pseudomonadati</taxon>
        <taxon>Caldisericota/Cryosericota group</taxon>
        <taxon>Caldisericota</taxon>
        <taxon>Caldisericia</taxon>
        <taxon>Caldisericales</taxon>
        <taxon>Caldisericaceae</taxon>
        <taxon>Caldisericum</taxon>
    </lineage>
</organism>
<sequence length="73" mass="8783">MKTQKEILQWCKDLNKRIKGIDDWENLRGKLDKSLSTQEIREGNVLMVKIKSPAWKYCMFLNFYDIETPKVEF</sequence>
<name>A0A7C4XT84_9BACT</name>
<dbReference type="AlphaFoldDB" id="A0A7C4XT84"/>
<comment type="caution">
    <text evidence="1">The sequence shown here is derived from an EMBL/GenBank/DDBJ whole genome shotgun (WGS) entry which is preliminary data.</text>
</comment>
<protein>
    <submittedName>
        <fullName evidence="1">Uncharacterized protein</fullName>
    </submittedName>
</protein>
<reference evidence="1" key="1">
    <citation type="journal article" date="2020" name="mSystems">
        <title>Genome- and Community-Level Interaction Insights into Carbon Utilization and Element Cycling Functions of Hydrothermarchaeota in Hydrothermal Sediment.</title>
        <authorList>
            <person name="Zhou Z."/>
            <person name="Liu Y."/>
            <person name="Xu W."/>
            <person name="Pan J."/>
            <person name="Luo Z.H."/>
            <person name="Li M."/>
        </authorList>
    </citation>
    <scope>NUCLEOTIDE SEQUENCE [LARGE SCALE GENOMIC DNA]</scope>
    <source>
        <strain evidence="1">SpSt-794</strain>
    </source>
</reference>
<accession>A0A7C4XT84</accession>
<evidence type="ECO:0000313" key="1">
    <source>
        <dbReference type="EMBL" id="HGW60696.1"/>
    </source>
</evidence>
<proteinExistence type="predicted"/>
<dbReference type="EMBL" id="DTHV01000146">
    <property type="protein sequence ID" value="HGW60696.1"/>
    <property type="molecule type" value="Genomic_DNA"/>
</dbReference>